<accession>A0ABS9W6D1</accession>
<organism evidence="1 2">
    <name type="scientific">Teichococcus vastitatis</name>
    <dbReference type="NCBI Taxonomy" id="2307076"/>
    <lineage>
        <taxon>Bacteria</taxon>
        <taxon>Pseudomonadati</taxon>
        <taxon>Pseudomonadota</taxon>
        <taxon>Alphaproteobacteria</taxon>
        <taxon>Acetobacterales</taxon>
        <taxon>Roseomonadaceae</taxon>
        <taxon>Roseomonas</taxon>
    </lineage>
</organism>
<evidence type="ECO:0000313" key="2">
    <source>
        <dbReference type="Proteomes" id="UP001201985"/>
    </source>
</evidence>
<sequence length="125" mass="14230">MALLDTPPLPPASLGEPARWIGRQLPLVMARELLWLDLFWRRDTAANRHHCENYALAARLTLPRFGRIEIRARLEGARIDVVMETAQRLSRAMSADLSDAFASLLPRLRLQGSLTLRHNQQAHET</sequence>
<dbReference type="RefSeq" id="WP_241793051.1">
    <property type="nucleotide sequence ID" value="NZ_JALBUU010000004.1"/>
</dbReference>
<proteinExistence type="predicted"/>
<comment type="caution">
    <text evidence="1">The sequence shown here is derived from an EMBL/GenBank/DDBJ whole genome shotgun (WGS) entry which is preliminary data.</text>
</comment>
<evidence type="ECO:0000313" key="1">
    <source>
        <dbReference type="EMBL" id="MCI0754766.1"/>
    </source>
</evidence>
<name>A0ABS9W6D1_9PROT</name>
<protein>
    <submittedName>
        <fullName evidence="1">Uncharacterized protein</fullName>
    </submittedName>
</protein>
<dbReference type="EMBL" id="JALBUU010000004">
    <property type="protein sequence ID" value="MCI0754766.1"/>
    <property type="molecule type" value="Genomic_DNA"/>
</dbReference>
<reference evidence="1 2" key="1">
    <citation type="submission" date="2022-03" db="EMBL/GenBank/DDBJ databases">
        <title>Complete genome analysis of Roseomonas KG 17.1 : a prolific producer of plant growth promoters.</title>
        <authorList>
            <person name="Saadouli I."/>
            <person name="Najjari A."/>
            <person name="Mosbah A."/>
            <person name="Ouzari H.I."/>
        </authorList>
    </citation>
    <scope>NUCLEOTIDE SEQUENCE [LARGE SCALE GENOMIC DNA]</scope>
    <source>
        <strain evidence="1 2">KG17-1</strain>
    </source>
</reference>
<dbReference type="Proteomes" id="UP001201985">
    <property type="component" value="Unassembled WGS sequence"/>
</dbReference>
<keyword evidence="2" id="KW-1185">Reference proteome</keyword>
<gene>
    <name evidence="1" type="ORF">MON41_13470</name>
</gene>